<name>A0ABW0GNQ9_9MICO</name>
<feature type="domain" description="DUF1206" evidence="2">
    <location>
        <begin position="209"/>
        <end position="277"/>
    </location>
</feature>
<sequence length="285" mass="29336">MTPSPAGASGDAREAYEDVKDSDEVDALQRIGRYGYVVYGVFHVALAVLIFRLAFGGGGDASTSGALRQLAQQPFGMVLIWAIALGLVLLVLWQAMEAVLDPDDAGGKGRAKAAGRAVGYGIVAFVAVRLALSGASGGGSSGGSGEETLTARLLQLPAGQLLVGAVGVGILVVAGYHVYKGYSRKYMEDVETLDLSRRARKVVDISGRVGYPAKGVAYATIGVLFLLAALRGSSEQAGGLDEGLSTLRDAPFGPYLIALIGLGFALFGVYCLARARSAGDATGFV</sequence>
<feature type="transmembrane region" description="Helical" evidence="1">
    <location>
        <begin position="36"/>
        <end position="55"/>
    </location>
</feature>
<organism evidence="3 4">
    <name type="scientific">Aquipuribacter nitratireducens</name>
    <dbReference type="NCBI Taxonomy" id="650104"/>
    <lineage>
        <taxon>Bacteria</taxon>
        <taxon>Bacillati</taxon>
        <taxon>Actinomycetota</taxon>
        <taxon>Actinomycetes</taxon>
        <taxon>Micrococcales</taxon>
        <taxon>Intrasporangiaceae</taxon>
        <taxon>Aquipuribacter</taxon>
    </lineage>
</organism>
<comment type="caution">
    <text evidence="3">The sequence shown here is derived from an EMBL/GenBank/DDBJ whole genome shotgun (WGS) entry which is preliminary data.</text>
</comment>
<feature type="domain" description="DUF1206" evidence="2">
    <location>
        <begin position="35"/>
        <end position="100"/>
    </location>
</feature>
<evidence type="ECO:0000256" key="1">
    <source>
        <dbReference type="SAM" id="Phobius"/>
    </source>
</evidence>
<reference evidence="4" key="1">
    <citation type="journal article" date="2019" name="Int. J. Syst. Evol. Microbiol.">
        <title>The Global Catalogue of Microorganisms (GCM) 10K type strain sequencing project: providing services to taxonomists for standard genome sequencing and annotation.</title>
        <authorList>
            <consortium name="The Broad Institute Genomics Platform"/>
            <consortium name="The Broad Institute Genome Sequencing Center for Infectious Disease"/>
            <person name="Wu L."/>
            <person name="Ma J."/>
        </authorList>
    </citation>
    <scope>NUCLEOTIDE SEQUENCE [LARGE SCALE GENOMIC DNA]</scope>
    <source>
        <strain evidence="4">CCUG 43114</strain>
    </source>
</reference>
<dbReference type="Proteomes" id="UP001596122">
    <property type="component" value="Unassembled WGS sequence"/>
</dbReference>
<evidence type="ECO:0000313" key="4">
    <source>
        <dbReference type="Proteomes" id="UP001596122"/>
    </source>
</evidence>
<proteinExistence type="predicted"/>
<protein>
    <submittedName>
        <fullName evidence="3">DUF1206 domain-containing protein</fullName>
    </submittedName>
</protein>
<evidence type="ECO:0000259" key="2">
    <source>
        <dbReference type="Pfam" id="PF06724"/>
    </source>
</evidence>
<dbReference type="RefSeq" id="WP_340269515.1">
    <property type="nucleotide sequence ID" value="NZ_JBBEOG010000004.1"/>
</dbReference>
<accession>A0ABW0GNQ9</accession>
<keyword evidence="1" id="KW-0472">Membrane</keyword>
<feature type="transmembrane region" description="Helical" evidence="1">
    <location>
        <begin position="75"/>
        <end position="96"/>
    </location>
</feature>
<feature type="transmembrane region" description="Helical" evidence="1">
    <location>
        <begin position="117"/>
        <end position="138"/>
    </location>
</feature>
<feature type="transmembrane region" description="Helical" evidence="1">
    <location>
        <begin position="158"/>
        <end position="179"/>
    </location>
</feature>
<feature type="transmembrane region" description="Helical" evidence="1">
    <location>
        <begin position="252"/>
        <end position="273"/>
    </location>
</feature>
<dbReference type="Pfam" id="PF06724">
    <property type="entry name" value="DUF1206"/>
    <property type="match status" value="3"/>
</dbReference>
<evidence type="ECO:0000313" key="3">
    <source>
        <dbReference type="EMBL" id="MFC5381593.1"/>
    </source>
</evidence>
<feature type="transmembrane region" description="Helical" evidence="1">
    <location>
        <begin position="215"/>
        <end position="232"/>
    </location>
</feature>
<dbReference type="EMBL" id="JBHSLD010000009">
    <property type="protein sequence ID" value="MFC5381593.1"/>
    <property type="molecule type" value="Genomic_DNA"/>
</dbReference>
<keyword evidence="1" id="KW-0812">Transmembrane</keyword>
<keyword evidence="4" id="KW-1185">Reference proteome</keyword>
<dbReference type="InterPro" id="IPR009597">
    <property type="entry name" value="DUF1206"/>
</dbReference>
<gene>
    <name evidence="3" type="ORF">ACFPJ6_12410</name>
</gene>
<keyword evidence="1" id="KW-1133">Transmembrane helix</keyword>
<feature type="domain" description="DUF1206" evidence="2">
    <location>
        <begin position="112"/>
        <end position="184"/>
    </location>
</feature>